<comment type="caution">
    <text evidence="2">The sequence shown here is derived from an EMBL/GenBank/DDBJ whole genome shotgun (WGS) entry which is preliminary data.</text>
</comment>
<gene>
    <name evidence="2" type="ORF">Ocin01_18726</name>
</gene>
<evidence type="ECO:0000313" key="2">
    <source>
        <dbReference type="EMBL" id="ODM87957.1"/>
    </source>
</evidence>
<keyword evidence="3" id="KW-1185">Reference proteome</keyword>
<dbReference type="EMBL" id="LJIJ01004324">
    <property type="protein sequence ID" value="ODM87957.1"/>
    <property type="molecule type" value="Genomic_DNA"/>
</dbReference>
<feature type="region of interest" description="Disordered" evidence="1">
    <location>
        <begin position="116"/>
        <end position="164"/>
    </location>
</feature>
<sequence>MAAVTYPKFARGDCSLGDVFLSLIFHCGLWIPAPVWDILTQYFGIGPVDPPPKAAGSRLSKVTFAVPEAITKLFDVSPASPPSRPEDRDNMSPLPPRRVTRSSPKDLYTLPSLISVPAPEDFTAPPPSGPESGARQRRSQARKQGSQTRRKRLNFNNGNGDESDVAVIAPSSAIQTTPSLPPQLADC</sequence>
<name>A0A1D2M4P8_ORCCI</name>
<dbReference type="AlphaFoldDB" id="A0A1D2M4P8"/>
<evidence type="ECO:0000256" key="1">
    <source>
        <dbReference type="SAM" id="MobiDB-lite"/>
    </source>
</evidence>
<proteinExistence type="predicted"/>
<dbReference type="Proteomes" id="UP000094527">
    <property type="component" value="Unassembled WGS sequence"/>
</dbReference>
<organism evidence="2 3">
    <name type="scientific">Orchesella cincta</name>
    <name type="common">Springtail</name>
    <name type="synonym">Podura cincta</name>
    <dbReference type="NCBI Taxonomy" id="48709"/>
    <lineage>
        <taxon>Eukaryota</taxon>
        <taxon>Metazoa</taxon>
        <taxon>Ecdysozoa</taxon>
        <taxon>Arthropoda</taxon>
        <taxon>Hexapoda</taxon>
        <taxon>Collembola</taxon>
        <taxon>Entomobryomorpha</taxon>
        <taxon>Entomobryoidea</taxon>
        <taxon>Orchesellidae</taxon>
        <taxon>Orchesellinae</taxon>
        <taxon>Orchesella</taxon>
    </lineage>
</organism>
<feature type="region of interest" description="Disordered" evidence="1">
    <location>
        <begin position="75"/>
        <end position="104"/>
    </location>
</feature>
<protein>
    <submittedName>
        <fullName evidence="2">Uncharacterized protein</fullName>
    </submittedName>
</protein>
<accession>A0A1D2M4P8</accession>
<evidence type="ECO:0000313" key="3">
    <source>
        <dbReference type="Proteomes" id="UP000094527"/>
    </source>
</evidence>
<reference evidence="2 3" key="1">
    <citation type="journal article" date="2016" name="Genome Biol. Evol.">
        <title>Gene Family Evolution Reflects Adaptation to Soil Environmental Stressors in the Genome of the Collembolan Orchesella cincta.</title>
        <authorList>
            <person name="Faddeeva-Vakhrusheva A."/>
            <person name="Derks M.F."/>
            <person name="Anvar S.Y."/>
            <person name="Agamennone V."/>
            <person name="Suring W."/>
            <person name="Smit S."/>
            <person name="van Straalen N.M."/>
            <person name="Roelofs D."/>
        </authorList>
    </citation>
    <scope>NUCLEOTIDE SEQUENCE [LARGE SCALE GENOMIC DNA]</scope>
    <source>
        <tissue evidence="2">Mixed pool</tissue>
    </source>
</reference>